<evidence type="ECO:0000313" key="2">
    <source>
        <dbReference type="EMBL" id="PVU93862.1"/>
    </source>
</evidence>
<gene>
    <name evidence="2" type="ORF">BB559_003139</name>
    <name evidence="1" type="ORF">BB559_005101</name>
</gene>
<protein>
    <submittedName>
        <fullName evidence="1">Uncharacterized protein</fullName>
    </submittedName>
</protein>
<reference evidence="1 3" key="1">
    <citation type="journal article" date="2018" name="MBio">
        <title>Comparative Genomics Reveals the Core Gene Toolbox for the Fungus-Insect Symbiosis.</title>
        <authorList>
            <person name="Wang Y."/>
            <person name="Stata M."/>
            <person name="Wang W."/>
            <person name="Stajich J.E."/>
            <person name="White M.M."/>
            <person name="Moncalvo J.M."/>
        </authorList>
    </citation>
    <scope>NUCLEOTIDE SEQUENCE [LARGE SCALE GENOMIC DNA]</scope>
    <source>
        <strain evidence="1 3">AUS-77-4</strain>
    </source>
</reference>
<evidence type="ECO:0000313" key="3">
    <source>
        <dbReference type="Proteomes" id="UP000245699"/>
    </source>
</evidence>
<dbReference type="EMBL" id="MBFT01000544">
    <property type="protein sequence ID" value="PVU89431.1"/>
    <property type="molecule type" value="Genomic_DNA"/>
</dbReference>
<evidence type="ECO:0000313" key="1">
    <source>
        <dbReference type="EMBL" id="PVU89431.1"/>
    </source>
</evidence>
<dbReference type="EMBL" id="MBFT01000292">
    <property type="protein sequence ID" value="PVU93862.1"/>
    <property type="molecule type" value="Genomic_DNA"/>
</dbReference>
<accession>A0A2T9YAS5</accession>
<sequence>MTIFGTKKEQCRGYATKAISVKVDVVDGFQEANHSAQIRGVTAVAQYAQLPFLDDAHITSTALSVTHRKPASAPESRR</sequence>
<dbReference type="Proteomes" id="UP000245699">
    <property type="component" value="Unassembled WGS sequence"/>
</dbReference>
<comment type="caution">
    <text evidence="1">The sequence shown here is derived from an EMBL/GenBank/DDBJ whole genome shotgun (WGS) entry which is preliminary data.</text>
</comment>
<name>A0A2T9YAS5_9FUNG</name>
<keyword evidence="3" id="KW-1185">Reference proteome</keyword>
<organism evidence="1 3">
    <name type="scientific">Furculomyces boomerangus</name>
    <dbReference type="NCBI Taxonomy" id="61424"/>
    <lineage>
        <taxon>Eukaryota</taxon>
        <taxon>Fungi</taxon>
        <taxon>Fungi incertae sedis</taxon>
        <taxon>Zoopagomycota</taxon>
        <taxon>Kickxellomycotina</taxon>
        <taxon>Harpellomycetes</taxon>
        <taxon>Harpellales</taxon>
        <taxon>Harpellaceae</taxon>
        <taxon>Furculomyces</taxon>
    </lineage>
</organism>
<dbReference type="AlphaFoldDB" id="A0A2T9YAS5"/>
<proteinExistence type="predicted"/>